<protein>
    <recommendedName>
        <fullName evidence="5">2TM domain-containing protein</fullName>
    </recommendedName>
</protein>
<evidence type="ECO:0000313" key="4">
    <source>
        <dbReference type="Proteomes" id="UP000298347"/>
    </source>
</evidence>
<gene>
    <name evidence="3" type="ORF">E4665_09135</name>
</gene>
<dbReference type="EMBL" id="SRJD01000009">
    <property type="protein sequence ID" value="TGA98109.1"/>
    <property type="molecule type" value="Genomic_DNA"/>
</dbReference>
<dbReference type="NCBIfam" id="NF038403">
    <property type="entry name" value="perm_prefix_1"/>
    <property type="match status" value="1"/>
</dbReference>
<dbReference type="InterPro" id="IPR047928">
    <property type="entry name" value="Perm_prefix_1"/>
</dbReference>
<name>A0A4Z0GM43_9BACL</name>
<dbReference type="OrthoDB" id="9815852at2"/>
<dbReference type="AlphaFoldDB" id="A0A4Z0GM43"/>
<keyword evidence="2" id="KW-0812">Transmembrane</keyword>
<accession>A0A4Z0GM43</accession>
<feature type="transmembrane region" description="Helical" evidence="2">
    <location>
        <begin position="86"/>
        <end position="107"/>
    </location>
</feature>
<dbReference type="RefSeq" id="WP_135348489.1">
    <property type="nucleotide sequence ID" value="NZ_SRJD01000009.1"/>
</dbReference>
<keyword evidence="4" id="KW-1185">Reference proteome</keyword>
<evidence type="ECO:0000256" key="2">
    <source>
        <dbReference type="SAM" id="Phobius"/>
    </source>
</evidence>
<organism evidence="3 4">
    <name type="scientific">Sporolactobacillus shoreae</name>
    <dbReference type="NCBI Taxonomy" id="1465501"/>
    <lineage>
        <taxon>Bacteria</taxon>
        <taxon>Bacillati</taxon>
        <taxon>Bacillota</taxon>
        <taxon>Bacilli</taxon>
        <taxon>Bacillales</taxon>
        <taxon>Sporolactobacillaceae</taxon>
        <taxon>Sporolactobacillus</taxon>
    </lineage>
</organism>
<comment type="caution">
    <text evidence="3">The sequence shown here is derived from an EMBL/GenBank/DDBJ whole genome shotgun (WGS) entry which is preliminary data.</text>
</comment>
<keyword evidence="2" id="KW-0472">Membrane</keyword>
<proteinExistence type="predicted"/>
<sequence length="141" mass="16775">MKRLNAYIDKAFEDIPNSEQTERVKEEILRDLEEKVADLIEEEGKSQEDAINKVIVEFGDINEIKQELDLPENSTRKKQEMARLNLGFSMWGSLLVIALSVFVNFYYTPHVIWFIYPTFAIAWWPLSMFYNWYRKKVEDKS</sequence>
<evidence type="ECO:0008006" key="5">
    <source>
        <dbReference type="Google" id="ProtNLM"/>
    </source>
</evidence>
<feature type="coiled-coil region" evidence="1">
    <location>
        <begin position="22"/>
        <end position="49"/>
    </location>
</feature>
<reference evidence="3 4" key="1">
    <citation type="journal article" date="2015" name="Int. J. Syst. Evol. Microbiol.">
        <title>Sporolactobacillus shoreae sp. nov. and Sporolactobacillus spathodeae sp. nov., two spore-forming lactic acid bacteria isolated from tree barks in Thailand.</title>
        <authorList>
            <person name="Thamacharoensuk T."/>
            <person name="Kitahara M."/>
            <person name="Ohkuma M."/>
            <person name="Thongchul N."/>
            <person name="Tanasupawat S."/>
        </authorList>
    </citation>
    <scope>NUCLEOTIDE SEQUENCE [LARGE SCALE GENOMIC DNA]</scope>
    <source>
        <strain evidence="3 4">BK92</strain>
    </source>
</reference>
<keyword evidence="1" id="KW-0175">Coiled coil</keyword>
<evidence type="ECO:0000256" key="1">
    <source>
        <dbReference type="SAM" id="Coils"/>
    </source>
</evidence>
<keyword evidence="2" id="KW-1133">Transmembrane helix</keyword>
<evidence type="ECO:0000313" key="3">
    <source>
        <dbReference type="EMBL" id="TGA98109.1"/>
    </source>
</evidence>
<dbReference type="Proteomes" id="UP000298347">
    <property type="component" value="Unassembled WGS sequence"/>
</dbReference>
<feature type="transmembrane region" description="Helical" evidence="2">
    <location>
        <begin position="113"/>
        <end position="133"/>
    </location>
</feature>